<dbReference type="AlphaFoldDB" id="A0AAD5N4V5"/>
<protein>
    <submittedName>
        <fullName evidence="1">Uncharacterized protein</fullName>
    </submittedName>
</protein>
<comment type="caution">
    <text evidence="1">The sequence shown here is derived from an EMBL/GenBank/DDBJ whole genome shotgun (WGS) entry which is preliminary data.</text>
</comment>
<dbReference type="EMBL" id="JAHQIW010003240">
    <property type="protein sequence ID" value="KAJ1357824.1"/>
    <property type="molecule type" value="Genomic_DNA"/>
</dbReference>
<proteinExistence type="predicted"/>
<name>A0AAD5N4V5_PARTN</name>
<accession>A0AAD5N4V5</accession>
<reference evidence="1" key="1">
    <citation type="submission" date="2021-06" db="EMBL/GenBank/DDBJ databases">
        <title>Parelaphostrongylus tenuis whole genome reference sequence.</title>
        <authorList>
            <person name="Garwood T.J."/>
            <person name="Larsen P.A."/>
            <person name="Fountain-Jones N.M."/>
            <person name="Garbe J.R."/>
            <person name="Macchietto M.G."/>
            <person name="Kania S.A."/>
            <person name="Gerhold R.W."/>
            <person name="Richards J.E."/>
            <person name="Wolf T.M."/>
        </authorList>
    </citation>
    <scope>NUCLEOTIDE SEQUENCE</scope>
    <source>
        <strain evidence="1">MNPRO001-30</strain>
        <tissue evidence="1">Meninges</tissue>
    </source>
</reference>
<evidence type="ECO:0000313" key="2">
    <source>
        <dbReference type="Proteomes" id="UP001196413"/>
    </source>
</evidence>
<dbReference type="Proteomes" id="UP001196413">
    <property type="component" value="Unassembled WGS sequence"/>
</dbReference>
<organism evidence="1 2">
    <name type="scientific">Parelaphostrongylus tenuis</name>
    <name type="common">Meningeal worm</name>
    <dbReference type="NCBI Taxonomy" id="148309"/>
    <lineage>
        <taxon>Eukaryota</taxon>
        <taxon>Metazoa</taxon>
        <taxon>Ecdysozoa</taxon>
        <taxon>Nematoda</taxon>
        <taxon>Chromadorea</taxon>
        <taxon>Rhabditida</taxon>
        <taxon>Rhabditina</taxon>
        <taxon>Rhabditomorpha</taxon>
        <taxon>Strongyloidea</taxon>
        <taxon>Metastrongylidae</taxon>
        <taxon>Parelaphostrongylus</taxon>
    </lineage>
</organism>
<sequence length="64" mass="7310">MLLQLHGTIQDGDPVKKCCIDQKGQSRMKRNLDSTEATRDICESFVEDDCEERSRTRKKLGPAK</sequence>
<evidence type="ECO:0000313" key="1">
    <source>
        <dbReference type="EMBL" id="KAJ1357824.1"/>
    </source>
</evidence>
<gene>
    <name evidence="1" type="ORF">KIN20_016071</name>
</gene>
<keyword evidence="2" id="KW-1185">Reference proteome</keyword>